<proteinExistence type="predicted"/>
<feature type="compositionally biased region" description="Basic and acidic residues" evidence="5">
    <location>
        <begin position="319"/>
        <end position="335"/>
    </location>
</feature>
<feature type="compositionally biased region" description="Low complexity" evidence="5">
    <location>
        <begin position="138"/>
        <end position="154"/>
    </location>
</feature>
<comment type="caution">
    <text evidence="7">The sequence shown here is derived from an EMBL/GenBank/DDBJ whole genome shotgun (WGS) entry which is preliminary data.</text>
</comment>
<evidence type="ECO:0000313" key="7">
    <source>
        <dbReference type="EMBL" id="MBA8808244.1"/>
    </source>
</evidence>
<gene>
    <name evidence="7" type="ORF">FHX71_002186</name>
</gene>
<evidence type="ECO:0000256" key="4">
    <source>
        <dbReference type="ARBA" id="ARBA00022967"/>
    </source>
</evidence>
<name>A0A7W3PE85_9MICO</name>
<evidence type="ECO:0000256" key="3">
    <source>
        <dbReference type="ARBA" id="ARBA00022840"/>
    </source>
</evidence>
<keyword evidence="1" id="KW-0813">Transport</keyword>
<dbReference type="SUPFAM" id="SSF52540">
    <property type="entry name" value="P-loop containing nucleoside triphosphate hydrolases"/>
    <property type="match status" value="1"/>
</dbReference>
<organism evidence="7 8">
    <name type="scientific">Promicromonospora sukumoe</name>
    <dbReference type="NCBI Taxonomy" id="88382"/>
    <lineage>
        <taxon>Bacteria</taxon>
        <taxon>Bacillati</taxon>
        <taxon>Actinomycetota</taxon>
        <taxon>Actinomycetes</taxon>
        <taxon>Micrococcales</taxon>
        <taxon>Promicromonosporaceae</taxon>
        <taxon>Promicromonospora</taxon>
    </lineage>
</organism>
<dbReference type="GO" id="GO:0016887">
    <property type="term" value="F:ATP hydrolysis activity"/>
    <property type="evidence" value="ECO:0007669"/>
    <property type="project" value="InterPro"/>
</dbReference>
<dbReference type="Proteomes" id="UP000540568">
    <property type="component" value="Unassembled WGS sequence"/>
</dbReference>
<dbReference type="PROSITE" id="PS50893">
    <property type="entry name" value="ABC_TRANSPORTER_2"/>
    <property type="match status" value="1"/>
</dbReference>
<evidence type="ECO:0000313" key="8">
    <source>
        <dbReference type="Proteomes" id="UP000540568"/>
    </source>
</evidence>
<dbReference type="InterPro" id="IPR003439">
    <property type="entry name" value="ABC_transporter-like_ATP-bd"/>
</dbReference>
<evidence type="ECO:0000256" key="2">
    <source>
        <dbReference type="ARBA" id="ARBA00022741"/>
    </source>
</evidence>
<dbReference type="NCBIfam" id="NF010068">
    <property type="entry name" value="PRK13548.1"/>
    <property type="match status" value="1"/>
</dbReference>
<dbReference type="AlphaFoldDB" id="A0A7W3PE85"/>
<keyword evidence="8" id="KW-1185">Reference proteome</keyword>
<evidence type="ECO:0000256" key="1">
    <source>
        <dbReference type="ARBA" id="ARBA00022448"/>
    </source>
</evidence>
<protein>
    <submittedName>
        <fullName evidence="7">Iron complex transport system ATP-binding protein</fullName>
    </submittedName>
</protein>
<dbReference type="PANTHER" id="PTHR42794">
    <property type="entry name" value="HEMIN IMPORT ATP-BINDING PROTEIN HMUV"/>
    <property type="match status" value="1"/>
</dbReference>
<sequence>MSAPTTPTQQTAQPAAQQSAQQDAQPTSATGPTPLLTLAGVRVTAGDAVLLDGVDLEIRPGEVLVVVGPNGAGKSTLVSVLAGDRAPDGGEAAWTGTPLGAVRTAELARLRAVLLQENQVSFPFRVIDVVRMGRAPWQSSGKPSKQSSGKQSHSTPADDDAVVARALAAADVVGLAERRFPTLSGGEKARTSFARLLAQDTTLLLLDEPTAALDVRHTEHVLRHARRHASEGGAVVVVLHDLALAAAWADRVLVLDGGRVAAVGAPAEVLTADLLSRVYEHPVDVVRHPLTGGLLVLPRYAADSAAYGDADAAPADAPSDVRHDTRTDALSEDHA</sequence>
<dbReference type="InterPro" id="IPR003593">
    <property type="entry name" value="AAA+_ATPase"/>
</dbReference>
<feature type="compositionally biased region" description="Low complexity" evidence="5">
    <location>
        <begin position="1"/>
        <end position="30"/>
    </location>
</feature>
<dbReference type="Gene3D" id="3.40.50.300">
    <property type="entry name" value="P-loop containing nucleotide triphosphate hydrolases"/>
    <property type="match status" value="1"/>
</dbReference>
<dbReference type="GO" id="GO:0005524">
    <property type="term" value="F:ATP binding"/>
    <property type="evidence" value="ECO:0007669"/>
    <property type="project" value="UniProtKB-KW"/>
</dbReference>
<feature type="domain" description="ABC transporter" evidence="6">
    <location>
        <begin position="36"/>
        <end position="282"/>
    </location>
</feature>
<keyword evidence="2" id="KW-0547">Nucleotide-binding</keyword>
<keyword evidence="4" id="KW-1278">Translocase</keyword>
<evidence type="ECO:0000259" key="6">
    <source>
        <dbReference type="PROSITE" id="PS50893"/>
    </source>
</evidence>
<dbReference type="PANTHER" id="PTHR42794:SF1">
    <property type="entry name" value="HEMIN IMPORT ATP-BINDING PROTEIN HMUV"/>
    <property type="match status" value="1"/>
</dbReference>
<feature type="region of interest" description="Disordered" evidence="5">
    <location>
        <begin position="136"/>
        <end position="159"/>
    </location>
</feature>
<dbReference type="Pfam" id="PF00005">
    <property type="entry name" value="ABC_tran"/>
    <property type="match status" value="1"/>
</dbReference>
<dbReference type="InterPro" id="IPR027417">
    <property type="entry name" value="P-loop_NTPase"/>
</dbReference>
<feature type="region of interest" description="Disordered" evidence="5">
    <location>
        <begin position="1"/>
        <end position="33"/>
    </location>
</feature>
<evidence type="ECO:0000256" key="5">
    <source>
        <dbReference type="SAM" id="MobiDB-lite"/>
    </source>
</evidence>
<accession>A0A7W3PE85</accession>
<dbReference type="EMBL" id="JACGWV010000001">
    <property type="protein sequence ID" value="MBA8808244.1"/>
    <property type="molecule type" value="Genomic_DNA"/>
</dbReference>
<dbReference type="SMART" id="SM00382">
    <property type="entry name" value="AAA"/>
    <property type="match status" value="1"/>
</dbReference>
<reference evidence="7 8" key="1">
    <citation type="submission" date="2020-07" db="EMBL/GenBank/DDBJ databases">
        <title>Sequencing the genomes of 1000 actinobacteria strains.</title>
        <authorList>
            <person name="Klenk H.-P."/>
        </authorList>
    </citation>
    <scope>NUCLEOTIDE SEQUENCE [LARGE SCALE GENOMIC DNA]</scope>
    <source>
        <strain evidence="7 8">DSM 44121</strain>
    </source>
</reference>
<dbReference type="RefSeq" id="WP_246402519.1">
    <property type="nucleotide sequence ID" value="NZ_BAAATF010000003.1"/>
</dbReference>
<keyword evidence="3 7" id="KW-0067">ATP-binding</keyword>
<feature type="region of interest" description="Disordered" evidence="5">
    <location>
        <begin position="311"/>
        <end position="335"/>
    </location>
</feature>